<sequence>MDSKRVFITGGASGLGLALAKCFADAGYWVCIGDVNDSRGAEALAELQAKTTAHYCNCDVTQESALQAAADWLLSEWGGVDVVVNNAGVASAGGITEFPLSDWEWIVDINVLGVVRGCKVFAKLMQAQGSGHLVNVASLAGLISPPKMASYCATKAAVVAISEVLTLELDPDNIAVSVVCPSFFRTNLAESVRASDPDSQAATQRLVNKAKLSADEIASRVFASIEKREFYILPHPEGRKIWRLKRWLPFPRFRAMMLKQTNRMMSKRDARK</sequence>
<reference evidence="4 5" key="1">
    <citation type="submission" date="2015-12" db="EMBL/GenBank/DDBJ databases">
        <authorList>
            <person name="Shamseldin A."/>
            <person name="Moawad H."/>
            <person name="Abd El-Rahim W.M."/>
            <person name="Sadowsky M.J."/>
        </authorList>
    </citation>
    <scope>NUCLEOTIDE SEQUENCE [LARGE SCALE GENOMIC DNA]</scope>
    <source>
        <strain evidence="4 5">SM2</strain>
    </source>
</reference>
<dbReference type="RefSeq" id="WP_008252436.1">
    <property type="nucleotide sequence ID" value="NZ_CP014544.1"/>
</dbReference>
<organism evidence="4 5">
    <name type="scientific">Zhongshania aliphaticivorans</name>
    <dbReference type="NCBI Taxonomy" id="1470434"/>
    <lineage>
        <taxon>Bacteria</taxon>
        <taxon>Pseudomonadati</taxon>
        <taxon>Pseudomonadota</taxon>
        <taxon>Gammaproteobacteria</taxon>
        <taxon>Cellvibrionales</taxon>
        <taxon>Spongiibacteraceae</taxon>
        <taxon>Zhongshania</taxon>
    </lineage>
</organism>
<comment type="similarity">
    <text evidence="1 3">Belongs to the short-chain dehydrogenases/reductases (SDR) family.</text>
</comment>
<dbReference type="PANTHER" id="PTHR44196">
    <property type="entry name" value="DEHYDROGENASE/REDUCTASE SDR FAMILY MEMBER 7B"/>
    <property type="match status" value="1"/>
</dbReference>
<dbReference type="CDD" id="cd05233">
    <property type="entry name" value="SDR_c"/>
    <property type="match status" value="1"/>
</dbReference>
<dbReference type="InterPro" id="IPR036291">
    <property type="entry name" value="NAD(P)-bd_dom_sf"/>
</dbReference>
<dbReference type="Pfam" id="PF00106">
    <property type="entry name" value="adh_short"/>
    <property type="match status" value="1"/>
</dbReference>
<dbReference type="STRING" id="1470434.AZF00_16910"/>
<name>A0A127M9J1_9GAMM</name>
<dbReference type="PRINTS" id="PR00081">
    <property type="entry name" value="GDHRDH"/>
</dbReference>
<dbReference type="AlphaFoldDB" id="A0A127M9J1"/>
<gene>
    <name evidence="4" type="ORF">AZF00_16910</name>
</gene>
<dbReference type="GO" id="GO:0016491">
    <property type="term" value="F:oxidoreductase activity"/>
    <property type="evidence" value="ECO:0007669"/>
    <property type="project" value="UniProtKB-KW"/>
</dbReference>
<dbReference type="PANTHER" id="PTHR44196:SF1">
    <property type="entry name" value="DEHYDROGENASE_REDUCTASE SDR FAMILY MEMBER 7B"/>
    <property type="match status" value="1"/>
</dbReference>
<dbReference type="EMBL" id="CP014544">
    <property type="protein sequence ID" value="AMO69876.1"/>
    <property type="molecule type" value="Genomic_DNA"/>
</dbReference>
<dbReference type="Gene3D" id="3.40.50.720">
    <property type="entry name" value="NAD(P)-binding Rossmann-like Domain"/>
    <property type="match status" value="1"/>
</dbReference>
<evidence type="ECO:0000313" key="5">
    <source>
        <dbReference type="Proteomes" id="UP000074119"/>
    </source>
</evidence>
<dbReference type="InterPro" id="IPR002347">
    <property type="entry name" value="SDR_fam"/>
</dbReference>
<dbReference type="FunFam" id="3.40.50.720:FF:000084">
    <property type="entry name" value="Short-chain dehydrogenase reductase"/>
    <property type="match status" value="1"/>
</dbReference>
<evidence type="ECO:0000256" key="2">
    <source>
        <dbReference type="ARBA" id="ARBA00023002"/>
    </source>
</evidence>
<evidence type="ECO:0000313" key="4">
    <source>
        <dbReference type="EMBL" id="AMO69876.1"/>
    </source>
</evidence>
<dbReference type="PRINTS" id="PR00080">
    <property type="entry name" value="SDRFAMILY"/>
</dbReference>
<dbReference type="SUPFAM" id="SSF51735">
    <property type="entry name" value="NAD(P)-binding Rossmann-fold domains"/>
    <property type="match status" value="1"/>
</dbReference>
<proteinExistence type="inferred from homology"/>
<dbReference type="GO" id="GO:0016020">
    <property type="term" value="C:membrane"/>
    <property type="evidence" value="ECO:0007669"/>
    <property type="project" value="TreeGrafter"/>
</dbReference>
<evidence type="ECO:0000256" key="3">
    <source>
        <dbReference type="RuleBase" id="RU000363"/>
    </source>
</evidence>
<dbReference type="NCBIfam" id="NF004196">
    <property type="entry name" value="PRK05650.1"/>
    <property type="match status" value="1"/>
</dbReference>
<evidence type="ECO:0000256" key="1">
    <source>
        <dbReference type="ARBA" id="ARBA00006484"/>
    </source>
</evidence>
<protein>
    <submittedName>
        <fullName evidence="4">Short-chain dehydrogenase</fullName>
    </submittedName>
</protein>
<dbReference type="Proteomes" id="UP000074119">
    <property type="component" value="Chromosome"/>
</dbReference>
<accession>A0A127M9J1</accession>
<keyword evidence="2" id="KW-0560">Oxidoreductase</keyword>
<dbReference type="KEGG" id="zal:AZF00_16910"/>